<proteinExistence type="predicted"/>
<keyword evidence="2" id="KW-1185">Reference proteome</keyword>
<reference evidence="1" key="2">
    <citation type="submission" date="2025-08" db="UniProtKB">
        <authorList>
            <consortium name="Ensembl"/>
        </authorList>
    </citation>
    <scope>IDENTIFICATION</scope>
</reference>
<accession>A0A8D2G4N9</accession>
<sequence length="65" mass="7220">MTRFKILPGIAIMAHARSSPEWLPCVPTGSPEGREERAAQYSYQWSLVERGMCISGVHVTVCQSI</sequence>
<dbReference type="Proteomes" id="UP000694411">
    <property type="component" value="Chromosome 15"/>
</dbReference>
<reference evidence="1" key="1">
    <citation type="submission" date="2018-05" db="EMBL/GenBank/DDBJ databases">
        <title>Whole genome of Theropithecus gelada.</title>
        <authorList>
            <person name="Chiou K.L."/>
            <person name="Snyder-Mackler N."/>
        </authorList>
    </citation>
    <scope>NUCLEOTIDE SEQUENCE [LARGE SCALE GENOMIC DNA]</scope>
</reference>
<evidence type="ECO:0000313" key="1">
    <source>
        <dbReference type="Ensembl" id="ENSTGEP00000028837.1"/>
    </source>
</evidence>
<reference evidence="1" key="3">
    <citation type="submission" date="2025-09" db="UniProtKB">
        <authorList>
            <consortium name="Ensembl"/>
        </authorList>
    </citation>
    <scope>IDENTIFICATION</scope>
</reference>
<protein>
    <submittedName>
        <fullName evidence="1">Uncharacterized protein</fullName>
    </submittedName>
</protein>
<name>A0A8D2G4N9_THEGE</name>
<dbReference type="Ensembl" id="ENSTGET00000034357.1">
    <property type="protein sequence ID" value="ENSTGEP00000028837.1"/>
    <property type="gene ID" value="ENSTGEG00000023209.1"/>
</dbReference>
<evidence type="ECO:0000313" key="2">
    <source>
        <dbReference type="Proteomes" id="UP000694411"/>
    </source>
</evidence>
<dbReference type="AlphaFoldDB" id="A0A8D2G4N9"/>
<organism evidence="1 2">
    <name type="scientific">Theropithecus gelada</name>
    <name type="common">Gelada baboon</name>
    <dbReference type="NCBI Taxonomy" id="9565"/>
    <lineage>
        <taxon>Eukaryota</taxon>
        <taxon>Metazoa</taxon>
        <taxon>Chordata</taxon>
        <taxon>Craniata</taxon>
        <taxon>Vertebrata</taxon>
        <taxon>Euteleostomi</taxon>
        <taxon>Mammalia</taxon>
        <taxon>Eutheria</taxon>
        <taxon>Euarchontoglires</taxon>
        <taxon>Primates</taxon>
        <taxon>Haplorrhini</taxon>
        <taxon>Catarrhini</taxon>
        <taxon>Cercopithecidae</taxon>
        <taxon>Cercopithecinae</taxon>
        <taxon>Theropithecus</taxon>
    </lineage>
</organism>